<comment type="caution">
    <text evidence="7">The sequence shown here is derived from an EMBL/GenBank/DDBJ whole genome shotgun (WGS) entry which is preliminary data.</text>
</comment>
<keyword evidence="3" id="KW-0963">Cytoplasm</keyword>
<gene>
    <name evidence="7" type="ORF">Syun_004686</name>
</gene>
<feature type="region of interest" description="Disordered" evidence="5">
    <location>
        <begin position="150"/>
        <end position="171"/>
    </location>
</feature>
<feature type="domain" description="WPP" evidence="6">
    <location>
        <begin position="49"/>
        <end position="149"/>
    </location>
</feature>
<dbReference type="Gene3D" id="1.10.246.200">
    <property type="entry name" value="WPP domain"/>
    <property type="match status" value="1"/>
</dbReference>
<evidence type="ECO:0000313" key="7">
    <source>
        <dbReference type="EMBL" id="KAK9163784.1"/>
    </source>
</evidence>
<feature type="compositionally biased region" description="Polar residues" evidence="5">
    <location>
        <begin position="10"/>
        <end position="19"/>
    </location>
</feature>
<keyword evidence="4" id="KW-0539">Nucleus</keyword>
<dbReference type="GO" id="GO:0048527">
    <property type="term" value="P:lateral root development"/>
    <property type="evidence" value="ECO:0007669"/>
    <property type="project" value="InterPro"/>
</dbReference>
<feature type="region of interest" description="Disordered" evidence="5">
    <location>
        <begin position="1"/>
        <end position="42"/>
    </location>
</feature>
<comment type="subcellular location">
    <subcellularLocation>
        <location evidence="2">Cytoplasm</location>
    </subcellularLocation>
    <subcellularLocation>
        <location evidence="1">Nucleus</location>
    </subcellularLocation>
</comment>
<dbReference type="Proteomes" id="UP001420932">
    <property type="component" value="Unassembled WGS sequence"/>
</dbReference>
<sequence>MSENEEQQHSEVTSPTMAETTEESSPEPKHSQDLDPSIAKKFPTTSIKSITIWPPTQRTRDAVINRLIETLSAPSILSKRYGSLSHDDASSAARAIEEEAFATASASVTVSRSELSIDDDGIEILQIYSKEISKRMLETVKAKAAAAAASPVAAAAPGTSEDVSPGESETS</sequence>
<organism evidence="7 8">
    <name type="scientific">Stephania yunnanensis</name>
    <dbReference type="NCBI Taxonomy" id="152371"/>
    <lineage>
        <taxon>Eukaryota</taxon>
        <taxon>Viridiplantae</taxon>
        <taxon>Streptophyta</taxon>
        <taxon>Embryophyta</taxon>
        <taxon>Tracheophyta</taxon>
        <taxon>Spermatophyta</taxon>
        <taxon>Magnoliopsida</taxon>
        <taxon>Ranunculales</taxon>
        <taxon>Menispermaceae</taxon>
        <taxon>Menispermoideae</taxon>
        <taxon>Cissampelideae</taxon>
        <taxon>Stephania</taxon>
    </lineage>
</organism>
<evidence type="ECO:0000259" key="6">
    <source>
        <dbReference type="Pfam" id="PF13943"/>
    </source>
</evidence>
<reference evidence="7 8" key="1">
    <citation type="submission" date="2024-01" db="EMBL/GenBank/DDBJ databases">
        <title>Genome assemblies of Stephania.</title>
        <authorList>
            <person name="Yang L."/>
        </authorList>
    </citation>
    <scope>NUCLEOTIDE SEQUENCE [LARGE SCALE GENOMIC DNA]</scope>
    <source>
        <strain evidence="7">YNDBR</strain>
        <tissue evidence="7">Leaf</tissue>
    </source>
</reference>
<dbReference type="InterPro" id="IPR038214">
    <property type="entry name" value="WPP_sf"/>
</dbReference>
<protein>
    <recommendedName>
        <fullName evidence="6">WPP domain-containing protein</fullName>
    </recommendedName>
</protein>
<proteinExistence type="predicted"/>
<accession>A0AAP0L7N5</accession>
<dbReference type="PANTHER" id="PTHR34362:SF1">
    <property type="entry name" value="WPP DOMAIN-CONTAINING PROTEIN 1-RELATED"/>
    <property type="match status" value="1"/>
</dbReference>
<name>A0AAP0L7N5_9MAGN</name>
<dbReference type="GO" id="GO:0000278">
    <property type="term" value="P:mitotic cell cycle"/>
    <property type="evidence" value="ECO:0007669"/>
    <property type="project" value="InterPro"/>
</dbReference>
<dbReference type="Pfam" id="PF13943">
    <property type="entry name" value="WPP"/>
    <property type="match status" value="1"/>
</dbReference>
<evidence type="ECO:0000256" key="3">
    <source>
        <dbReference type="ARBA" id="ARBA00022490"/>
    </source>
</evidence>
<dbReference type="AlphaFoldDB" id="A0AAP0L7N5"/>
<dbReference type="EMBL" id="JBBNAF010000002">
    <property type="protein sequence ID" value="KAK9163784.1"/>
    <property type="molecule type" value="Genomic_DNA"/>
</dbReference>
<evidence type="ECO:0000256" key="1">
    <source>
        <dbReference type="ARBA" id="ARBA00004123"/>
    </source>
</evidence>
<keyword evidence="8" id="KW-1185">Reference proteome</keyword>
<dbReference type="InterPro" id="IPR044692">
    <property type="entry name" value="WPP1/2/3"/>
</dbReference>
<dbReference type="GO" id="GO:0005634">
    <property type="term" value="C:nucleus"/>
    <property type="evidence" value="ECO:0007669"/>
    <property type="project" value="UniProtKB-SubCell"/>
</dbReference>
<dbReference type="InterPro" id="IPR025265">
    <property type="entry name" value="WPP_dom"/>
</dbReference>
<evidence type="ECO:0000256" key="5">
    <source>
        <dbReference type="SAM" id="MobiDB-lite"/>
    </source>
</evidence>
<dbReference type="PANTHER" id="PTHR34362">
    <property type="entry name" value="WPP DOMAIN-CONTAINING PROTEIN 1-RELATED"/>
    <property type="match status" value="1"/>
</dbReference>
<evidence type="ECO:0000313" key="8">
    <source>
        <dbReference type="Proteomes" id="UP001420932"/>
    </source>
</evidence>
<dbReference type="GO" id="GO:0005737">
    <property type="term" value="C:cytoplasm"/>
    <property type="evidence" value="ECO:0007669"/>
    <property type="project" value="UniProtKB-SubCell"/>
</dbReference>
<evidence type="ECO:0000256" key="4">
    <source>
        <dbReference type="ARBA" id="ARBA00023242"/>
    </source>
</evidence>
<evidence type="ECO:0000256" key="2">
    <source>
        <dbReference type="ARBA" id="ARBA00004496"/>
    </source>
</evidence>